<dbReference type="PRINTS" id="PR01249">
    <property type="entry name" value="RIBOSOMALL31"/>
</dbReference>
<keyword evidence="2 6" id="KW-0689">Ribosomal protein</keyword>
<dbReference type="GO" id="GO:1990904">
    <property type="term" value="C:ribonucleoprotein complex"/>
    <property type="evidence" value="ECO:0007669"/>
    <property type="project" value="UniProtKB-KW"/>
</dbReference>
<sequence length="160" mass="17425">MAFQLSTASARTAFNVGGGVYSSRRSVGMTGNQNGLQFNKGKATVTMRKKEIHPQWYDEAKVICNGEEVMRCGGTKDTYVVDIWSGNHPFFQGNTSTVVVDEGRVNRFARRYQGLDSLSNVATISNQNLTAEDALAARKAAKEELANMKPAKSAKGKGKK</sequence>
<evidence type="ECO:0000256" key="4">
    <source>
        <dbReference type="ARBA" id="ARBA00035270"/>
    </source>
</evidence>
<organism evidence="6">
    <name type="scientific">Tetraselmis sp. GSL018</name>
    <dbReference type="NCBI Taxonomy" id="582737"/>
    <lineage>
        <taxon>Eukaryota</taxon>
        <taxon>Viridiplantae</taxon>
        <taxon>Chlorophyta</taxon>
        <taxon>core chlorophytes</taxon>
        <taxon>Chlorodendrophyceae</taxon>
        <taxon>Chlorodendrales</taxon>
        <taxon>Chlorodendraceae</taxon>
        <taxon>Tetraselmis</taxon>
    </lineage>
</organism>
<evidence type="ECO:0000313" key="6">
    <source>
        <dbReference type="EMBL" id="JAC66683.1"/>
    </source>
</evidence>
<dbReference type="GO" id="GO:0005840">
    <property type="term" value="C:ribosome"/>
    <property type="evidence" value="ECO:0007669"/>
    <property type="project" value="UniProtKB-KW"/>
</dbReference>
<keyword evidence="3" id="KW-0687">Ribonucleoprotein</keyword>
<gene>
    <name evidence="6" type="primary">RPME</name>
    <name evidence="6" type="ORF">TSPGSL018_13049</name>
</gene>
<protein>
    <recommendedName>
        <fullName evidence="4">Large ribosomal subunit protein bL31c</fullName>
    </recommendedName>
    <alternativeName>
        <fullName evidence="5">50S ribosomal protein L31, chloroplastic</fullName>
    </alternativeName>
</protein>
<dbReference type="GO" id="GO:0003735">
    <property type="term" value="F:structural constituent of ribosome"/>
    <property type="evidence" value="ECO:0007669"/>
    <property type="project" value="InterPro"/>
</dbReference>
<evidence type="ECO:0000256" key="3">
    <source>
        <dbReference type="ARBA" id="ARBA00023274"/>
    </source>
</evidence>
<dbReference type="InterPro" id="IPR034704">
    <property type="entry name" value="Ribosomal_bL28/bL31-like_sf"/>
</dbReference>
<dbReference type="Pfam" id="PF01197">
    <property type="entry name" value="Ribosomal_L31"/>
    <property type="match status" value="1"/>
</dbReference>
<evidence type="ECO:0000256" key="2">
    <source>
        <dbReference type="ARBA" id="ARBA00022980"/>
    </source>
</evidence>
<dbReference type="PANTHER" id="PTHR33280:SF1">
    <property type="entry name" value="LARGE RIBOSOMAL SUBUNIT PROTEIN BL31C"/>
    <property type="match status" value="1"/>
</dbReference>
<dbReference type="InterPro" id="IPR002150">
    <property type="entry name" value="Ribosomal_bL31"/>
</dbReference>
<proteinExistence type="inferred from homology"/>
<name>A0A061R3Z5_9CHLO</name>
<evidence type="ECO:0000256" key="5">
    <source>
        <dbReference type="ARBA" id="ARBA00035529"/>
    </source>
</evidence>
<dbReference type="SUPFAM" id="SSF143800">
    <property type="entry name" value="L28p-like"/>
    <property type="match status" value="1"/>
</dbReference>
<dbReference type="Gene3D" id="4.10.830.30">
    <property type="entry name" value="Ribosomal protein L31"/>
    <property type="match status" value="1"/>
</dbReference>
<dbReference type="InterPro" id="IPR042105">
    <property type="entry name" value="Ribosomal_bL31_sf"/>
</dbReference>
<comment type="similarity">
    <text evidence="1">Belongs to the bacterial ribosomal protein bL31 family. Type A subfamily.</text>
</comment>
<accession>A0A061R3Z5</accession>
<dbReference type="EMBL" id="GBEZ01019937">
    <property type="protein sequence ID" value="JAC66683.1"/>
    <property type="molecule type" value="Transcribed_RNA"/>
</dbReference>
<reference evidence="6" key="1">
    <citation type="submission" date="2014-05" db="EMBL/GenBank/DDBJ databases">
        <title>The transcriptome of the halophilic microalga Tetraselmis sp. GSL018 isolated from the Great Salt Lake, Utah.</title>
        <authorList>
            <person name="Jinkerson R.E."/>
            <person name="D'Adamo S."/>
            <person name="Posewitz M.C."/>
        </authorList>
    </citation>
    <scope>NUCLEOTIDE SEQUENCE</scope>
    <source>
        <strain evidence="6">GSL018</strain>
    </source>
</reference>
<dbReference type="NCBIfam" id="TIGR00105">
    <property type="entry name" value="L31"/>
    <property type="match status" value="1"/>
</dbReference>
<dbReference type="PANTHER" id="PTHR33280">
    <property type="entry name" value="50S RIBOSOMAL PROTEIN L31, CHLOROPLASTIC"/>
    <property type="match status" value="1"/>
</dbReference>
<dbReference type="NCBIfam" id="NF001809">
    <property type="entry name" value="PRK00528.1"/>
    <property type="match status" value="1"/>
</dbReference>
<dbReference type="GO" id="GO:0006412">
    <property type="term" value="P:translation"/>
    <property type="evidence" value="ECO:0007669"/>
    <property type="project" value="InterPro"/>
</dbReference>
<dbReference type="AlphaFoldDB" id="A0A061R3Z5"/>
<evidence type="ECO:0000256" key="1">
    <source>
        <dbReference type="ARBA" id="ARBA00009296"/>
    </source>
</evidence>